<dbReference type="AlphaFoldDB" id="A0AAD5PRK6"/>
<dbReference type="PANTHER" id="PTHR45828:SF36">
    <property type="entry name" value="REELIN DOMAIN-CONTAINING PROTEIN"/>
    <property type="match status" value="1"/>
</dbReference>
<feature type="compositionally biased region" description="Basic and acidic residues" evidence="1">
    <location>
        <begin position="216"/>
        <end position="230"/>
    </location>
</feature>
<proteinExistence type="predicted"/>
<comment type="caution">
    <text evidence="4">The sequence shown here is derived from an EMBL/GenBank/DDBJ whole genome shotgun (WGS) entry which is preliminary data.</text>
</comment>
<dbReference type="CDD" id="cd08544">
    <property type="entry name" value="Reeler"/>
    <property type="match status" value="1"/>
</dbReference>
<reference evidence="4 5" key="1">
    <citation type="submission" date="2022-05" db="EMBL/GenBank/DDBJ databases">
        <title>A multi-omics perspective on studying reproductive biology in Daphnia sinensis.</title>
        <authorList>
            <person name="Jia J."/>
        </authorList>
    </citation>
    <scope>NUCLEOTIDE SEQUENCE [LARGE SCALE GENOMIC DNA]</scope>
    <source>
        <strain evidence="4 5">WSL</strain>
    </source>
</reference>
<evidence type="ECO:0000313" key="5">
    <source>
        <dbReference type="Proteomes" id="UP000820818"/>
    </source>
</evidence>
<organism evidence="4 5">
    <name type="scientific">Daphnia sinensis</name>
    <dbReference type="NCBI Taxonomy" id="1820382"/>
    <lineage>
        <taxon>Eukaryota</taxon>
        <taxon>Metazoa</taxon>
        <taxon>Ecdysozoa</taxon>
        <taxon>Arthropoda</taxon>
        <taxon>Crustacea</taxon>
        <taxon>Branchiopoda</taxon>
        <taxon>Diplostraca</taxon>
        <taxon>Cladocera</taxon>
        <taxon>Anomopoda</taxon>
        <taxon>Daphniidae</taxon>
        <taxon>Daphnia</taxon>
        <taxon>Daphnia similis group</taxon>
    </lineage>
</organism>
<keyword evidence="5" id="KW-1185">Reference proteome</keyword>
<evidence type="ECO:0000256" key="2">
    <source>
        <dbReference type="SAM" id="SignalP"/>
    </source>
</evidence>
<protein>
    <recommendedName>
        <fullName evidence="3">Reelin domain-containing protein</fullName>
    </recommendedName>
</protein>
<gene>
    <name evidence="4" type="ORF">GHT06_019626</name>
</gene>
<feature type="domain" description="Reelin" evidence="3">
    <location>
        <begin position="25"/>
        <end position="190"/>
    </location>
</feature>
<dbReference type="Gene3D" id="2.60.40.4060">
    <property type="entry name" value="Reeler domain"/>
    <property type="match status" value="1"/>
</dbReference>
<feature type="chain" id="PRO_5041928647" description="Reelin domain-containing protein" evidence="2">
    <location>
        <begin position="31"/>
        <end position="262"/>
    </location>
</feature>
<dbReference type="InterPro" id="IPR051237">
    <property type="entry name" value="Ferric-chelate_Red/DefProt"/>
</dbReference>
<feature type="region of interest" description="Disordered" evidence="1">
    <location>
        <begin position="187"/>
        <end position="242"/>
    </location>
</feature>
<keyword evidence="2" id="KW-0732">Signal</keyword>
<feature type="compositionally biased region" description="Low complexity" evidence="1">
    <location>
        <begin position="187"/>
        <end position="215"/>
    </location>
</feature>
<dbReference type="Proteomes" id="UP000820818">
    <property type="component" value="Linkage Group LG8"/>
</dbReference>
<evidence type="ECO:0000256" key="1">
    <source>
        <dbReference type="SAM" id="MobiDB-lite"/>
    </source>
</evidence>
<dbReference type="EMBL" id="WJBH02000008">
    <property type="protein sequence ID" value="KAI9554354.1"/>
    <property type="molecule type" value="Genomic_DNA"/>
</dbReference>
<sequence>MPCNKKAAFTCAVVSAALVLILAPIRQIQGFPNGAPPTACATMTPGHGVGGQQSVSPFMTELLDGETVLMDGSVRLELRPQNGVNSFKGFLVMAFDKTDESKPIGTFKPPVDGKVIDCTGGVMNAVTHTNNLDKKSVTLDWTPPKNFMGQVVFRTTYVENKSTFWVKTESKAVAVVLEIPSATSTTTMAPQTTTTTTAAPVSTTPMSASTMSAPTQHHDHADHAGDHDHPTTTVSPPKSTASQSTSFWIGLIALSMLSSLLR</sequence>
<dbReference type="InterPro" id="IPR002861">
    <property type="entry name" value="Reeler_dom"/>
</dbReference>
<accession>A0AAD5PRK6</accession>
<dbReference type="PANTHER" id="PTHR45828">
    <property type="entry name" value="CYTOCHROME B561/FERRIC REDUCTASE TRANSMEMBRANE"/>
    <property type="match status" value="1"/>
</dbReference>
<evidence type="ECO:0000313" key="4">
    <source>
        <dbReference type="EMBL" id="KAI9554354.1"/>
    </source>
</evidence>
<dbReference type="InterPro" id="IPR042307">
    <property type="entry name" value="Reeler_sf"/>
</dbReference>
<evidence type="ECO:0000259" key="3">
    <source>
        <dbReference type="PROSITE" id="PS51019"/>
    </source>
</evidence>
<dbReference type="PROSITE" id="PS51019">
    <property type="entry name" value="REELIN"/>
    <property type="match status" value="1"/>
</dbReference>
<feature type="compositionally biased region" description="Polar residues" evidence="1">
    <location>
        <begin position="231"/>
        <end position="242"/>
    </location>
</feature>
<name>A0AAD5PRK6_9CRUS</name>
<feature type="signal peptide" evidence="2">
    <location>
        <begin position="1"/>
        <end position="30"/>
    </location>
</feature>
<dbReference type="Pfam" id="PF02014">
    <property type="entry name" value="Reeler"/>
    <property type="match status" value="1"/>
</dbReference>
<dbReference type="GO" id="GO:0016020">
    <property type="term" value="C:membrane"/>
    <property type="evidence" value="ECO:0007669"/>
    <property type="project" value="TreeGrafter"/>
</dbReference>